<sequence length="790" mass="88064">MPVFEKSAEDLFGLPKTRSIDLSNLQQVLNDSPSKCTSHSNPSASGSGSPAQETPGRIERDQEAEHAPASSTTSPGPQDFLEGQLILHGDFTVGYHVISQVSKDSTFQSLVVYLESTFLAKVVGIYNYHDPSETYDHVKCAISLSKLFDLTEDLHLGVSFDKKPHERIEEAKPAAQPSGRAEEACKGIFKSARKPDVEQDATYVPPEDTDPVNLRLEGNKLFGERRFKDAITAYSAAIEQMEEAIGLCLQGTEVEQSAGLRTSAALQRVRTDELEFHLKINQQLAQAREQLEQARREGKYEEKKAELQDPEARATQLLKAKDPEKSPLVRAARANEAAARARALVARPERIHAQRFTHLTTLYSNRAAAYLELQMYAECRRDADTALKWDYGNTKGAMRLACALKGLGELQEAAQVCRNFNAFALQRRGCAENPKLATMLTEIEKTLRRCTAQRVERVAQFQLDAIGGMQYAEDKERLLQAFQAIPKYLIDDLQRPANVVCSPPHERGEVEYDWLVRAVIKETPHDFGTCVYTEKEAKALAQGGQVVPVADGGGGYVTQDFVEWGNKVRMPLCCHFSFGVPNQDVLRVVAEFSRGQIVEIGAGSGYWAKLLKARHAVDCVLYDLDATDATESCTASGTKLHHIRHAPILRGGADCTRMHKERTLFLCWPPSDNPMAYDALMNYMGDQVVYIGEWEEGAGEPGEYPPLEHGTPATADAAFREKLMVDFNRVGRVLITNFPTFHDDCTLWVRKEHRPAHQANKVERPGDAPNYSMRQIATYLSYMRLLGDDQ</sequence>
<dbReference type="PANTHER" id="PTHR39290">
    <property type="entry name" value="C3H1-TYPE DOMAIN-CONTAINING PROTEIN-RELATED"/>
    <property type="match status" value="1"/>
</dbReference>
<evidence type="ECO:0000256" key="2">
    <source>
        <dbReference type="SAM" id="MobiDB-lite"/>
    </source>
</evidence>
<keyword evidence="4" id="KW-1185">Reference proteome</keyword>
<dbReference type="PANTHER" id="PTHR39290:SF6">
    <property type="entry name" value="S-ADENOSYL-L-METHIONINE-DEPENDENT METHYLTRANSFERASES SUPERFAMILY PROTEIN"/>
    <property type="match status" value="1"/>
</dbReference>
<dbReference type="EMBL" id="LGRX02026028">
    <property type="protein sequence ID" value="KAK3251447.1"/>
    <property type="molecule type" value="Genomic_DNA"/>
</dbReference>
<feature type="compositionally biased region" description="Low complexity" evidence="2">
    <location>
        <begin position="38"/>
        <end position="51"/>
    </location>
</feature>
<organism evidence="3 4">
    <name type="scientific">Cymbomonas tetramitiformis</name>
    <dbReference type="NCBI Taxonomy" id="36881"/>
    <lineage>
        <taxon>Eukaryota</taxon>
        <taxon>Viridiplantae</taxon>
        <taxon>Chlorophyta</taxon>
        <taxon>Pyramimonadophyceae</taxon>
        <taxon>Pyramimonadales</taxon>
        <taxon>Pyramimonadaceae</taxon>
        <taxon>Cymbomonas</taxon>
    </lineage>
</organism>
<dbReference type="Gene3D" id="1.25.40.10">
    <property type="entry name" value="Tetratricopeptide repeat domain"/>
    <property type="match status" value="1"/>
</dbReference>
<dbReference type="SUPFAM" id="SSF48452">
    <property type="entry name" value="TPR-like"/>
    <property type="match status" value="1"/>
</dbReference>
<accession>A0AAE0CAJ1</accession>
<reference evidence="3 4" key="1">
    <citation type="journal article" date="2015" name="Genome Biol. Evol.">
        <title>Comparative Genomics of a Bacterivorous Green Alga Reveals Evolutionary Causalities and Consequences of Phago-Mixotrophic Mode of Nutrition.</title>
        <authorList>
            <person name="Burns J.A."/>
            <person name="Paasch A."/>
            <person name="Narechania A."/>
            <person name="Kim E."/>
        </authorList>
    </citation>
    <scope>NUCLEOTIDE SEQUENCE [LARGE SCALE GENOMIC DNA]</scope>
    <source>
        <strain evidence="3 4">PLY_AMNH</strain>
    </source>
</reference>
<feature type="coiled-coil region" evidence="1">
    <location>
        <begin position="274"/>
        <end position="304"/>
    </location>
</feature>
<proteinExistence type="predicted"/>
<feature type="compositionally biased region" description="Basic and acidic residues" evidence="2">
    <location>
        <begin position="56"/>
        <end position="66"/>
    </location>
</feature>
<evidence type="ECO:0000256" key="1">
    <source>
        <dbReference type="SAM" id="Coils"/>
    </source>
</evidence>
<dbReference type="Proteomes" id="UP001190700">
    <property type="component" value="Unassembled WGS sequence"/>
</dbReference>
<gene>
    <name evidence="3" type="ORF">CYMTET_39213</name>
</gene>
<name>A0AAE0CAJ1_9CHLO</name>
<dbReference type="AlphaFoldDB" id="A0AAE0CAJ1"/>
<dbReference type="InterPro" id="IPR011990">
    <property type="entry name" value="TPR-like_helical_dom_sf"/>
</dbReference>
<evidence type="ECO:0000313" key="4">
    <source>
        <dbReference type="Proteomes" id="UP001190700"/>
    </source>
</evidence>
<comment type="caution">
    <text evidence="3">The sequence shown here is derived from an EMBL/GenBank/DDBJ whole genome shotgun (WGS) entry which is preliminary data.</text>
</comment>
<protein>
    <submittedName>
        <fullName evidence="3">Uncharacterized protein</fullName>
    </submittedName>
</protein>
<evidence type="ECO:0000313" key="3">
    <source>
        <dbReference type="EMBL" id="KAK3251447.1"/>
    </source>
</evidence>
<keyword evidence="1" id="KW-0175">Coiled coil</keyword>
<feature type="region of interest" description="Disordered" evidence="2">
    <location>
        <begin position="30"/>
        <end position="79"/>
    </location>
</feature>